<dbReference type="GO" id="GO:0000045">
    <property type="term" value="P:autophagosome assembly"/>
    <property type="evidence" value="ECO:0007669"/>
    <property type="project" value="TreeGrafter"/>
</dbReference>
<evidence type="ECO:0000313" key="3">
    <source>
        <dbReference type="EMBL" id="JAE39756.1"/>
    </source>
</evidence>
<dbReference type="GO" id="GO:0034271">
    <property type="term" value="C:phosphatidylinositol 3-kinase complex, class III, type I"/>
    <property type="evidence" value="ECO:0007669"/>
    <property type="project" value="TreeGrafter"/>
</dbReference>
<dbReference type="PANTHER" id="PTHR12768:SF4">
    <property type="entry name" value="BECLIN-1"/>
    <property type="match status" value="1"/>
</dbReference>
<protein>
    <submittedName>
        <fullName evidence="3">Atg6</fullName>
    </submittedName>
</protein>
<reference evidence="3" key="1">
    <citation type="submission" date="2014-09" db="EMBL/GenBank/DDBJ databases">
        <authorList>
            <person name="Magalhaes I.L.F."/>
            <person name="Oliveira U."/>
            <person name="Santos F.R."/>
            <person name="Vidigal T.H.D.A."/>
            <person name="Brescovit A.D."/>
            <person name="Santos A.J."/>
        </authorList>
    </citation>
    <scope>NUCLEOTIDE SEQUENCE</scope>
    <source>
        <tissue evidence="3">Shoot tissue taken approximately 20 cm above the soil surface</tissue>
    </source>
</reference>
<dbReference type="Gene3D" id="1.10.418.40">
    <property type="entry name" value="Autophagy protein 6/Beclin 1"/>
    <property type="match status" value="1"/>
</dbReference>
<name>A0A0A9HXY9_ARUDO</name>
<sequence>MTNLNTKHSTILLKGKFYFGVPKHLCRYRIKIHPMGRYPRIMDMNNDTYELFGPVNLLFHTRFDKAMTWFLTCLQEFVEFAMSLDKKNNVPPEKSLKLPYKIDGDKVESLTVTRDWNTEETWTKALKYMLCDLKCVLCWFVGNTSFALPLGTLHTQSPKNGS</sequence>
<dbReference type="PANTHER" id="PTHR12768">
    <property type="entry name" value="BECLIN 1"/>
    <property type="match status" value="1"/>
</dbReference>
<dbReference type="InterPro" id="IPR007243">
    <property type="entry name" value="Atg6/Beclin"/>
</dbReference>
<dbReference type="GO" id="GO:0000423">
    <property type="term" value="P:mitophagy"/>
    <property type="evidence" value="ECO:0007669"/>
    <property type="project" value="TreeGrafter"/>
</dbReference>
<dbReference type="GO" id="GO:0006995">
    <property type="term" value="P:cellular response to nitrogen starvation"/>
    <property type="evidence" value="ECO:0007669"/>
    <property type="project" value="TreeGrafter"/>
</dbReference>
<evidence type="ECO:0000256" key="1">
    <source>
        <dbReference type="ARBA" id="ARBA00005965"/>
    </source>
</evidence>
<dbReference type="GO" id="GO:0034272">
    <property type="term" value="C:phosphatidylinositol 3-kinase complex, class III, type II"/>
    <property type="evidence" value="ECO:0007669"/>
    <property type="project" value="TreeGrafter"/>
</dbReference>
<dbReference type="InterPro" id="IPR040455">
    <property type="entry name" value="Atg6_BARA"/>
</dbReference>
<dbReference type="EMBL" id="GBRH01158140">
    <property type="protein sequence ID" value="JAE39756.1"/>
    <property type="molecule type" value="Transcribed_RNA"/>
</dbReference>
<dbReference type="GO" id="GO:0000407">
    <property type="term" value="C:phagophore assembly site"/>
    <property type="evidence" value="ECO:0007669"/>
    <property type="project" value="TreeGrafter"/>
</dbReference>
<dbReference type="GO" id="GO:0045324">
    <property type="term" value="P:late endosome to vacuole transport"/>
    <property type="evidence" value="ECO:0007669"/>
    <property type="project" value="TreeGrafter"/>
</dbReference>
<dbReference type="Pfam" id="PF04111">
    <property type="entry name" value="APG6"/>
    <property type="match status" value="1"/>
</dbReference>
<dbReference type="GO" id="GO:0030674">
    <property type="term" value="F:protein-macromolecule adaptor activity"/>
    <property type="evidence" value="ECO:0007669"/>
    <property type="project" value="TreeGrafter"/>
</dbReference>
<accession>A0A0A9HXY9</accession>
<proteinExistence type="inferred from homology"/>
<dbReference type="AlphaFoldDB" id="A0A0A9HXY9"/>
<dbReference type="GO" id="GO:0043548">
    <property type="term" value="F:phosphatidylinositol 3-kinase binding"/>
    <property type="evidence" value="ECO:0007669"/>
    <property type="project" value="TreeGrafter"/>
</dbReference>
<organism evidence="3">
    <name type="scientific">Arundo donax</name>
    <name type="common">Giant reed</name>
    <name type="synonym">Donax arundinaceus</name>
    <dbReference type="NCBI Taxonomy" id="35708"/>
    <lineage>
        <taxon>Eukaryota</taxon>
        <taxon>Viridiplantae</taxon>
        <taxon>Streptophyta</taxon>
        <taxon>Embryophyta</taxon>
        <taxon>Tracheophyta</taxon>
        <taxon>Spermatophyta</taxon>
        <taxon>Magnoliopsida</taxon>
        <taxon>Liliopsida</taxon>
        <taxon>Poales</taxon>
        <taxon>Poaceae</taxon>
        <taxon>PACMAD clade</taxon>
        <taxon>Arundinoideae</taxon>
        <taxon>Arundineae</taxon>
        <taxon>Arundo</taxon>
    </lineage>
</organism>
<evidence type="ECO:0000259" key="2">
    <source>
        <dbReference type="Pfam" id="PF04111"/>
    </source>
</evidence>
<reference evidence="3" key="2">
    <citation type="journal article" date="2015" name="Data Brief">
        <title>Shoot transcriptome of the giant reed, Arundo donax.</title>
        <authorList>
            <person name="Barrero R.A."/>
            <person name="Guerrero F.D."/>
            <person name="Moolhuijzen P."/>
            <person name="Goolsby J.A."/>
            <person name="Tidwell J."/>
            <person name="Bellgard S.E."/>
            <person name="Bellgard M.I."/>
        </authorList>
    </citation>
    <scope>NUCLEOTIDE SEQUENCE</scope>
    <source>
        <tissue evidence="3">Shoot tissue taken approximately 20 cm above the soil surface</tissue>
    </source>
</reference>
<feature type="domain" description="Atg6 BARA" evidence="2">
    <location>
        <begin position="29"/>
        <end position="140"/>
    </location>
</feature>
<dbReference type="InterPro" id="IPR038274">
    <property type="entry name" value="Atg6/Beclin_C_sf"/>
</dbReference>
<comment type="similarity">
    <text evidence="1">Belongs to the beclin family.</text>
</comment>